<dbReference type="InterPro" id="IPR036890">
    <property type="entry name" value="HATPase_C_sf"/>
</dbReference>
<keyword evidence="4" id="KW-1185">Reference proteome</keyword>
<organism evidence="3 4">
    <name type="scientific">Streptomyces tibetensis</name>
    <dbReference type="NCBI Taxonomy" id="2382123"/>
    <lineage>
        <taxon>Bacteria</taxon>
        <taxon>Bacillati</taxon>
        <taxon>Actinomycetota</taxon>
        <taxon>Actinomycetes</taxon>
        <taxon>Kitasatosporales</taxon>
        <taxon>Streptomycetaceae</taxon>
        <taxon>Streptomyces</taxon>
    </lineage>
</organism>
<evidence type="ECO:0000313" key="4">
    <source>
        <dbReference type="Proteomes" id="UP001601422"/>
    </source>
</evidence>
<keyword evidence="3" id="KW-0067">ATP-binding</keyword>
<comment type="caution">
    <text evidence="3">The sequence shown here is derived from an EMBL/GenBank/DDBJ whole genome shotgun (WGS) entry which is preliminary data.</text>
</comment>
<dbReference type="CDD" id="cd16936">
    <property type="entry name" value="HATPase_RsbW-like"/>
    <property type="match status" value="1"/>
</dbReference>
<keyword evidence="3" id="KW-0547">Nucleotide-binding</keyword>
<dbReference type="Proteomes" id="UP001601422">
    <property type="component" value="Unassembled WGS sequence"/>
</dbReference>
<gene>
    <name evidence="3" type="ORF">ACFYQT_09050</name>
</gene>
<accession>A0ABW6MRF5</accession>
<keyword evidence="1" id="KW-0418">Kinase</keyword>
<protein>
    <submittedName>
        <fullName evidence="3">ATP-binding protein</fullName>
    </submittedName>
</protein>
<evidence type="ECO:0000259" key="2">
    <source>
        <dbReference type="Pfam" id="PF13581"/>
    </source>
</evidence>
<dbReference type="PANTHER" id="PTHR35526:SF3">
    <property type="entry name" value="ANTI-SIGMA-F FACTOR RSBW"/>
    <property type="match status" value="1"/>
</dbReference>
<proteinExistence type="predicted"/>
<dbReference type="EMBL" id="JBIAJP010000001">
    <property type="protein sequence ID" value="MFF0003585.1"/>
    <property type="molecule type" value="Genomic_DNA"/>
</dbReference>
<sequence length="158" mass="16291">MDHEMGGNGPDALSTSAISVSAAFDGDTGIAEARDLARTFLTRVQAVHGLPVSSRAMGMVQLVVSELVTNARKYAPGPCLLTLDIVDGAVRTSVWDSSTTLPAILAPDPSRIGQHGLEIVAAVCVGFAIHREPVGKRITADVVLADDPGGSPAGHQVL</sequence>
<name>A0ABW6MRF5_9ACTN</name>
<dbReference type="GO" id="GO:0005524">
    <property type="term" value="F:ATP binding"/>
    <property type="evidence" value="ECO:0007669"/>
    <property type="project" value="UniProtKB-KW"/>
</dbReference>
<keyword evidence="1" id="KW-0723">Serine/threonine-protein kinase</keyword>
<feature type="domain" description="Histidine kinase/HSP90-like ATPase" evidence="2">
    <location>
        <begin position="36"/>
        <end position="139"/>
    </location>
</feature>
<dbReference type="SUPFAM" id="SSF55874">
    <property type="entry name" value="ATPase domain of HSP90 chaperone/DNA topoisomerase II/histidine kinase"/>
    <property type="match status" value="1"/>
</dbReference>
<evidence type="ECO:0000313" key="3">
    <source>
        <dbReference type="EMBL" id="MFF0003585.1"/>
    </source>
</evidence>
<reference evidence="3 4" key="1">
    <citation type="submission" date="2024-10" db="EMBL/GenBank/DDBJ databases">
        <title>The Natural Products Discovery Center: Release of the First 8490 Sequenced Strains for Exploring Actinobacteria Biosynthetic Diversity.</title>
        <authorList>
            <person name="Kalkreuter E."/>
            <person name="Kautsar S.A."/>
            <person name="Yang D."/>
            <person name="Bader C.D."/>
            <person name="Teijaro C.N."/>
            <person name="Fluegel L."/>
            <person name="Davis C.M."/>
            <person name="Simpson J.R."/>
            <person name="Lauterbach L."/>
            <person name="Steele A.D."/>
            <person name="Gui C."/>
            <person name="Meng S."/>
            <person name="Li G."/>
            <person name="Viehrig K."/>
            <person name="Ye F."/>
            <person name="Su P."/>
            <person name="Kiefer A.F."/>
            <person name="Nichols A."/>
            <person name="Cepeda A.J."/>
            <person name="Yan W."/>
            <person name="Fan B."/>
            <person name="Jiang Y."/>
            <person name="Adhikari A."/>
            <person name="Zheng C.-J."/>
            <person name="Schuster L."/>
            <person name="Cowan T.M."/>
            <person name="Smanski M.J."/>
            <person name="Chevrette M.G."/>
            <person name="De Carvalho L.P.S."/>
            <person name="Shen B."/>
        </authorList>
    </citation>
    <scope>NUCLEOTIDE SEQUENCE [LARGE SCALE GENOMIC DNA]</scope>
    <source>
        <strain evidence="3 4">NPDC005497</strain>
    </source>
</reference>
<dbReference type="InterPro" id="IPR050267">
    <property type="entry name" value="Anti-sigma-factor_SerPK"/>
</dbReference>
<keyword evidence="1" id="KW-0808">Transferase</keyword>
<dbReference type="PANTHER" id="PTHR35526">
    <property type="entry name" value="ANTI-SIGMA-F FACTOR RSBW-RELATED"/>
    <property type="match status" value="1"/>
</dbReference>
<dbReference type="Pfam" id="PF13581">
    <property type="entry name" value="HATPase_c_2"/>
    <property type="match status" value="1"/>
</dbReference>
<dbReference type="InterPro" id="IPR003594">
    <property type="entry name" value="HATPase_dom"/>
</dbReference>
<dbReference type="Gene3D" id="3.30.565.10">
    <property type="entry name" value="Histidine kinase-like ATPase, C-terminal domain"/>
    <property type="match status" value="1"/>
</dbReference>
<evidence type="ECO:0000256" key="1">
    <source>
        <dbReference type="ARBA" id="ARBA00022527"/>
    </source>
</evidence>
<dbReference type="RefSeq" id="WP_362228499.1">
    <property type="nucleotide sequence ID" value="NZ_JBEXVS010000025.1"/>
</dbReference>